<accession>A0AAV0RVM2</accession>
<dbReference type="GO" id="GO:0005227">
    <property type="term" value="F:calcium-activated cation channel activity"/>
    <property type="evidence" value="ECO:0007669"/>
    <property type="project" value="InterPro"/>
</dbReference>
<feature type="transmembrane region" description="Helical" evidence="4">
    <location>
        <begin position="146"/>
        <end position="167"/>
    </location>
</feature>
<proteinExistence type="predicted"/>
<evidence type="ECO:0000256" key="3">
    <source>
        <dbReference type="ARBA" id="ARBA00023303"/>
    </source>
</evidence>
<keyword evidence="3" id="KW-0407">Ion channel</keyword>
<evidence type="ECO:0000313" key="8">
    <source>
        <dbReference type="Proteomes" id="UP001154282"/>
    </source>
</evidence>
<dbReference type="AlphaFoldDB" id="A0AAV0RVM2"/>
<dbReference type="EMBL" id="CAMGYJ010000011">
    <property type="protein sequence ID" value="CAI0578832.1"/>
    <property type="molecule type" value="Genomic_DNA"/>
</dbReference>
<dbReference type="PANTHER" id="PTHR13018">
    <property type="entry name" value="PROBABLE MEMBRANE PROTEIN DUF221-RELATED"/>
    <property type="match status" value="1"/>
</dbReference>
<dbReference type="InterPro" id="IPR027815">
    <property type="entry name" value="CSC1/OSCA1-like_cyt"/>
</dbReference>
<feature type="transmembrane region" description="Helical" evidence="4">
    <location>
        <begin position="94"/>
        <end position="118"/>
    </location>
</feature>
<evidence type="ECO:0000256" key="4">
    <source>
        <dbReference type="SAM" id="Phobius"/>
    </source>
</evidence>
<dbReference type="InterPro" id="IPR045122">
    <property type="entry name" value="Csc1-like"/>
</dbReference>
<evidence type="ECO:0000256" key="1">
    <source>
        <dbReference type="ARBA" id="ARBA00022837"/>
    </source>
</evidence>
<feature type="transmembrane region" description="Helical" evidence="4">
    <location>
        <begin position="188"/>
        <end position="205"/>
    </location>
</feature>
<dbReference type="Pfam" id="PF02714">
    <property type="entry name" value="RSN1_7TM"/>
    <property type="match status" value="1"/>
</dbReference>
<evidence type="ECO:0000256" key="2">
    <source>
        <dbReference type="ARBA" id="ARBA00023065"/>
    </source>
</evidence>
<evidence type="ECO:0000259" key="6">
    <source>
        <dbReference type="Pfam" id="PF14703"/>
    </source>
</evidence>
<sequence length="418" mass="47197">MIGSTVDAIEYYESEIDKLIKEEELEREKVLSDANAVIPAAFVSFKSRWAAAVCAQTQQSSNPTMWLTERAPEPRDVYWSNLAIPYVEHTIRRFLMAVALFFLIFFFVIPIAFVQSLATIEGIEKVFPFLKHLIEADSIKSIVQGFLPGIALKIFLIILPTILMLMAKIEGFHSLSSLDRRAASKYHLFLLVNVFLGSIITGTALEQLKTFMKQIPQTIGVSIPMRATFFITYIMVDGWSGIAAEVLRLVPLIIFHLKNTFLVKTEQDREQAMDPGCISFPISEPPVTPLLLPFILVFFAFAYVIFRHQPDVHRRLIIGQLIAQMLLIGLLSTKGAEELTPFLIPLPEAMVRDTLERATEPNLNLRTYLHDAYIHPIFKHDPSEKTETMIYDDEEDNPLVATKRSSKFVSDVSSGSGS</sequence>
<keyword evidence="8" id="KW-1185">Reference proteome</keyword>
<organism evidence="7 8">
    <name type="scientific">Linum tenue</name>
    <dbReference type="NCBI Taxonomy" id="586396"/>
    <lineage>
        <taxon>Eukaryota</taxon>
        <taxon>Viridiplantae</taxon>
        <taxon>Streptophyta</taxon>
        <taxon>Embryophyta</taxon>
        <taxon>Tracheophyta</taxon>
        <taxon>Spermatophyta</taxon>
        <taxon>Magnoliopsida</taxon>
        <taxon>eudicotyledons</taxon>
        <taxon>Gunneridae</taxon>
        <taxon>Pentapetalae</taxon>
        <taxon>rosids</taxon>
        <taxon>fabids</taxon>
        <taxon>Malpighiales</taxon>
        <taxon>Linaceae</taxon>
        <taxon>Linum</taxon>
    </lineage>
</organism>
<evidence type="ECO:0000259" key="5">
    <source>
        <dbReference type="Pfam" id="PF02714"/>
    </source>
</evidence>
<name>A0AAV0RVM2_9ROSI</name>
<dbReference type="Pfam" id="PF14703">
    <property type="entry name" value="PHM7_cyt"/>
    <property type="match status" value="1"/>
</dbReference>
<keyword evidence="4" id="KW-0472">Membrane</keyword>
<reference evidence="7" key="1">
    <citation type="submission" date="2022-08" db="EMBL/GenBank/DDBJ databases">
        <authorList>
            <person name="Gutierrez-Valencia J."/>
        </authorList>
    </citation>
    <scope>NUCLEOTIDE SEQUENCE</scope>
</reference>
<dbReference type="PANTHER" id="PTHR13018:SF96">
    <property type="entry name" value="OS05G0393800 PROTEIN"/>
    <property type="match status" value="1"/>
</dbReference>
<keyword evidence="2" id="KW-0813">Transport</keyword>
<keyword evidence="4" id="KW-0812">Transmembrane</keyword>
<dbReference type="Proteomes" id="UP001154282">
    <property type="component" value="Unassembled WGS sequence"/>
</dbReference>
<keyword evidence="4" id="KW-1133">Transmembrane helix</keyword>
<keyword evidence="1" id="KW-0106">Calcium</keyword>
<comment type="caution">
    <text evidence="7">The sequence shown here is derived from an EMBL/GenBank/DDBJ whole genome shotgun (WGS) entry which is preliminary data.</text>
</comment>
<gene>
    <name evidence="7" type="ORF">LITE_LOCUS50139</name>
</gene>
<evidence type="ECO:0008006" key="9">
    <source>
        <dbReference type="Google" id="ProtNLM"/>
    </source>
</evidence>
<feature type="domain" description="CSC1/OSCA1-like 7TM region" evidence="5">
    <location>
        <begin position="92"/>
        <end position="309"/>
    </location>
</feature>
<feature type="transmembrane region" description="Helical" evidence="4">
    <location>
        <begin position="290"/>
        <end position="306"/>
    </location>
</feature>
<feature type="domain" description="CSC1/OSCA1-like cytosolic" evidence="6">
    <location>
        <begin position="2"/>
        <end position="81"/>
    </location>
</feature>
<protein>
    <recommendedName>
        <fullName evidence="9">CSC1-like protein</fullName>
    </recommendedName>
</protein>
<evidence type="ECO:0000313" key="7">
    <source>
        <dbReference type="EMBL" id="CAI0578832.1"/>
    </source>
</evidence>
<keyword evidence="2" id="KW-0406">Ion transport</keyword>
<dbReference type="GO" id="GO:0005886">
    <property type="term" value="C:plasma membrane"/>
    <property type="evidence" value="ECO:0007669"/>
    <property type="project" value="TreeGrafter"/>
</dbReference>
<dbReference type="InterPro" id="IPR003864">
    <property type="entry name" value="CSC1/OSCA1-like_7TM"/>
</dbReference>